<evidence type="ECO:0008006" key="3">
    <source>
        <dbReference type="Google" id="ProtNLM"/>
    </source>
</evidence>
<gene>
    <name evidence="1" type="ORF">EYY89_11315</name>
</gene>
<name>A0A4Q9EN48_9GAMM</name>
<protein>
    <recommendedName>
        <fullName evidence="3">Caspase family protein</fullName>
    </recommendedName>
</protein>
<accession>A0A4Q9EN48</accession>
<evidence type="ECO:0000313" key="1">
    <source>
        <dbReference type="EMBL" id="TBM25851.1"/>
    </source>
</evidence>
<dbReference type="EMBL" id="SITD01000058">
    <property type="protein sequence ID" value="TBM25851.1"/>
    <property type="molecule type" value="Genomic_DNA"/>
</dbReference>
<evidence type="ECO:0000313" key="2">
    <source>
        <dbReference type="Proteomes" id="UP000293380"/>
    </source>
</evidence>
<sequence>MTKPEIKYDNPKLDANYDYVGIIDGLSCDDRKEFGITTELGNLLRSAQLPVKEALVNTKQELLDALNTFLTDAQDGQRFMLHFVAHGNEQGIQIGTDFVTWEVLRPHLQEINVATEQTLLLNMSTCKGLHGVKIVDSVGEYPFFGLIGAKDDLDVSDALNANKIMYRKWLNDLPVQEIVPETNAELGKVVLFNISSEGFRKLTNP</sequence>
<proteinExistence type="predicted"/>
<reference evidence="1 2" key="1">
    <citation type="submission" date="2019-02" db="EMBL/GenBank/DDBJ databases">
        <title>Comparative genomic analysis of the Hafnia genus genomes.</title>
        <authorList>
            <person name="Zhiqiu Y."/>
            <person name="Chao Y."/>
            <person name="Yuhui D."/>
            <person name="Di H."/>
            <person name="Bin L."/>
        </authorList>
    </citation>
    <scope>NUCLEOTIDE SEQUENCE [LARGE SCALE GENOMIC DNA]</scope>
    <source>
        <strain evidence="1 2">PCM_1194</strain>
    </source>
</reference>
<comment type="caution">
    <text evidence="1">The sequence shown here is derived from an EMBL/GenBank/DDBJ whole genome shotgun (WGS) entry which is preliminary data.</text>
</comment>
<dbReference type="RefSeq" id="WP_130959687.1">
    <property type="nucleotide sequence ID" value="NZ_SITD01000058.1"/>
</dbReference>
<dbReference type="Proteomes" id="UP000293380">
    <property type="component" value="Unassembled WGS sequence"/>
</dbReference>
<dbReference type="AlphaFoldDB" id="A0A4Q9EN48"/>
<organism evidence="1 2">
    <name type="scientific">Hafnia paralvei</name>
    <dbReference type="NCBI Taxonomy" id="546367"/>
    <lineage>
        <taxon>Bacteria</taxon>
        <taxon>Pseudomonadati</taxon>
        <taxon>Pseudomonadota</taxon>
        <taxon>Gammaproteobacteria</taxon>
        <taxon>Enterobacterales</taxon>
        <taxon>Hafniaceae</taxon>
        <taxon>Hafnia</taxon>
    </lineage>
</organism>